<dbReference type="AlphaFoldDB" id="L8WUV1"/>
<gene>
    <name evidence="1" type="ORF">AG1IA_05398</name>
</gene>
<reference evidence="1 2" key="1">
    <citation type="journal article" date="2013" name="Nat. Commun.">
        <title>The evolution and pathogenic mechanisms of the rice sheath blight pathogen.</title>
        <authorList>
            <person name="Zheng A."/>
            <person name="Lin R."/>
            <person name="Xu L."/>
            <person name="Qin P."/>
            <person name="Tang C."/>
            <person name="Ai P."/>
            <person name="Zhang D."/>
            <person name="Liu Y."/>
            <person name="Sun Z."/>
            <person name="Feng H."/>
            <person name="Wang Y."/>
            <person name="Chen Y."/>
            <person name="Liang X."/>
            <person name="Fu R."/>
            <person name="Li Q."/>
            <person name="Zhang J."/>
            <person name="Yu X."/>
            <person name="Xie Z."/>
            <person name="Ding L."/>
            <person name="Guan P."/>
            <person name="Tang J."/>
            <person name="Liang Y."/>
            <person name="Wang S."/>
            <person name="Deng Q."/>
            <person name="Li S."/>
            <person name="Zhu J."/>
            <person name="Wang L."/>
            <person name="Liu H."/>
            <person name="Li P."/>
        </authorList>
    </citation>
    <scope>NUCLEOTIDE SEQUENCE [LARGE SCALE GENOMIC DNA]</scope>
    <source>
        <strain evidence="2">AG-1 IA</strain>
    </source>
</reference>
<evidence type="ECO:0000313" key="1">
    <source>
        <dbReference type="EMBL" id="ELU40572.1"/>
    </source>
</evidence>
<accession>L8WUV1</accession>
<proteinExistence type="predicted"/>
<dbReference type="EMBL" id="AFRT01001390">
    <property type="protein sequence ID" value="ELU40572.1"/>
    <property type="molecule type" value="Genomic_DNA"/>
</dbReference>
<dbReference type="Proteomes" id="UP000011668">
    <property type="component" value="Unassembled WGS sequence"/>
</dbReference>
<protein>
    <submittedName>
        <fullName evidence="1">Uncharacterized protein</fullName>
    </submittedName>
</protein>
<organism evidence="1 2">
    <name type="scientific">Thanatephorus cucumeris (strain AG1-IA)</name>
    <name type="common">Rice sheath blight fungus</name>
    <name type="synonym">Rhizoctonia solani</name>
    <dbReference type="NCBI Taxonomy" id="983506"/>
    <lineage>
        <taxon>Eukaryota</taxon>
        <taxon>Fungi</taxon>
        <taxon>Dikarya</taxon>
        <taxon>Basidiomycota</taxon>
        <taxon>Agaricomycotina</taxon>
        <taxon>Agaricomycetes</taxon>
        <taxon>Cantharellales</taxon>
        <taxon>Ceratobasidiaceae</taxon>
        <taxon>Rhizoctonia</taxon>
        <taxon>Rhizoctonia solani AG-1</taxon>
    </lineage>
</organism>
<name>L8WUV1_THACA</name>
<sequence length="128" mass="14091">MFPSFKPTIDKPLNRFSELVNICRDPAFFGKRQRNRSVRRSDLNNWASPCCERITTIGMRCGFEILSLPVANETPASVGITLMASDMLTHPQVVDIITAPSNDAGIFMSIEPFVVLAKIRRGCSGGAC</sequence>
<keyword evidence="2" id="KW-1185">Reference proteome</keyword>
<evidence type="ECO:0000313" key="2">
    <source>
        <dbReference type="Proteomes" id="UP000011668"/>
    </source>
</evidence>
<dbReference type="HOGENOM" id="CLU_1961070_0_0_1"/>
<comment type="caution">
    <text evidence="1">The sequence shown here is derived from an EMBL/GenBank/DDBJ whole genome shotgun (WGS) entry which is preliminary data.</text>
</comment>